<protein>
    <submittedName>
        <fullName evidence="1">Uncharacterized protein</fullName>
    </submittedName>
</protein>
<comment type="caution">
    <text evidence="1">The sequence shown here is derived from an EMBL/GenBank/DDBJ whole genome shotgun (WGS) entry which is preliminary data.</text>
</comment>
<gene>
    <name evidence="1" type="ORF">FHR92_001942</name>
</gene>
<name>A0A7W3XRH2_9BACL</name>
<organism evidence="1 2">
    <name type="scientific">Fontibacillus solani</name>
    <dbReference type="NCBI Taxonomy" id="1572857"/>
    <lineage>
        <taxon>Bacteria</taxon>
        <taxon>Bacillati</taxon>
        <taxon>Bacillota</taxon>
        <taxon>Bacilli</taxon>
        <taxon>Bacillales</taxon>
        <taxon>Paenibacillaceae</taxon>
        <taxon>Fontibacillus</taxon>
    </lineage>
</organism>
<proteinExistence type="predicted"/>
<keyword evidence="2" id="KW-1185">Reference proteome</keyword>
<reference evidence="1 2" key="1">
    <citation type="submission" date="2020-08" db="EMBL/GenBank/DDBJ databases">
        <title>Genomic Encyclopedia of Type Strains, Phase III (KMG-III): the genomes of soil and plant-associated and newly described type strains.</title>
        <authorList>
            <person name="Whitman W."/>
        </authorList>
    </citation>
    <scope>NUCLEOTIDE SEQUENCE [LARGE SCALE GENOMIC DNA]</scope>
    <source>
        <strain evidence="1 2">CECT 8693</strain>
    </source>
</reference>
<sequence>MGVIVVFARFCSSFHGYFFKTAFLQLFLISCLSTAKKEAPLKVILDNFWDDLFSTTKILFRVQFKIGLMQFFDRSLQKLTLLFS</sequence>
<evidence type="ECO:0000313" key="2">
    <source>
        <dbReference type="Proteomes" id="UP000567067"/>
    </source>
</evidence>
<dbReference type="Proteomes" id="UP000567067">
    <property type="component" value="Unassembled WGS sequence"/>
</dbReference>
<accession>A0A7W3XRH2</accession>
<dbReference type="AlphaFoldDB" id="A0A7W3XRH2"/>
<evidence type="ECO:0000313" key="1">
    <source>
        <dbReference type="EMBL" id="MBA9085476.1"/>
    </source>
</evidence>
<dbReference type="EMBL" id="JACJIP010000010">
    <property type="protein sequence ID" value="MBA9085476.1"/>
    <property type="molecule type" value="Genomic_DNA"/>
</dbReference>